<dbReference type="CDD" id="cd12504">
    <property type="entry name" value="RRM2_hnRNPH_CRSF1_like"/>
    <property type="match status" value="1"/>
</dbReference>
<evidence type="ECO:0000259" key="4">
    <source>
        <dbReference type="PROSITE" id="PS50102"/>
    </source>
</evidence>
<evidence type="ECO:0000256" key="2">
    <source>
        <dbReference type="ARBA" id="ARBA00022884"/>
    </source>
</evidence>
<proteinExistence type="predicted"/>
<keyword evidence="1" id="KW-0677">Repeat</keyword>
<evidence type="ECO:0000256" key="3">
    <source>
        <dbReference type="PROSITE-ProRule" id="PRU00176"/>
    </source>
</evidence>
<reference evidence="5 6" key="1">
    <citation type="journal article" date="2019" name="Genome Biol. Evol.">
        <title>Whole-Genome Sequencing of the Giant Devil Catfish, Bagarius yarrelli.</title>
        <authorList>
            <person name="Jiang W."/>
            <person name="Lv Y."/>
            <person name="Cheng L."/>
            <person name="Yang K."/>
            <person name="Chao B."/>
            <person name="Wang X."/>
            <person name="Li Y."/>
            <person name="Pan X."/>
            <person name="You X."/>
            <person name="Zhang Y."/>
            <person name="Yang J."/>
            <person name="Li J."/>
            <person name="Zhang X."/>
            <person name="Liu S."/>
            <person name="Sun C."/>
            <person name="Yang J."/>
            <person name="Shi Q."/>
        </authorList>
    </citation>
    <scope>NUCLEOTIDE SEQUENCE [LARGE SCALE GENOMIC DNA]</scope>
    <source>
        <strain evidence="5">JWS20170419001</strain>
        <tissue evidence="5">Muscle</tissue>
    </source>
</reference>
<dbReference type="AlphaFoldDB" id="A0A556U853"/>
<dbReference type="EMBL" id="VCAZ01000061">
    <property type="protein sequence ID" value="TSN86080.1"/>
    <property type="molecule type" value="Genomic_DNA"/>
</dbReference>
<dbReference type="OrthoDB" id="431068at2759"/>
<dbReference type="Pfam" id="PF00076">
    <property type="entry name" value="RRM_1"/>
    <property type="match status" value="2"/>
</dbReference>
<dbReference type="Gene3D" id="3.30.70.330">
    <property type="match status" value="3"/>
</dbReference>
<evidence type="ECO:0000313" key="6">
    <source>
        <dbReference type="Proteomes" id="UP000319801"/>
    </source>
</evidence>
<gene>
    <name evidence="5" type="ORF">Baya_9975</name>
</gene>
<keyword evidence="2 3" id="KW-0694">RNA-binding</keyword>
<dbReference type="SUPFAM" id="SSF54928">
    <property type="entry name" value="RNA-binding domain, RBD"/>
    <property type="match status" value="3"/>
</dbReference>
<dbReference type="SMART" id="SM00360">
    <property type="entry name" value="RRM"/>
    <property type="match status" value="3"/>
</dbReference>
<comment type="caution">
    <text evidence="5">The sequence shown here is derived from an EMBL/GenBank/DDBJ whole genome shotgun (WGS) entry which is preliminary data.</text>
</comment>
<dbReference type="GO" id="GO:0003723">
    <property type="term" value="F:RNA binding"/>
    <property type="evidence" value="ECO:0007669"/>
    <property type="project" value="UniProtKB-UniRule"/>
</dbReference>
<dbReference type="InterPro" id="IPR035979">
    <property type="entry name" value="RBD_domain_sf"/>
</dbReference>
<feature type="domain" description="RRM" evidence="4">
    <location>
        <begin position="96"/>
        <end position="185"/>
    </location>
</feature>
<dbReference type="InterPro" id="IPR012677">
    <property type="entry name" value="Nucleotide-bd_a/b_plait_sf"/>
</dbReference>
<evidence type="ECO:0000313" key="5">
    <source>
        <dbReference type="EMBL" id="TSN86080.1"/>
    </source>
</evidence>
<name>A0A556U853_BAGYA</name>
<dbReference type="InterPro" id="IPR050666">
    <property type="entry name" value="ESRP"/>
</dbReference>
<dbReference type="PROSITE" id="PS50102">
    <property type="entry name" value="RRM"/>
    <property type="match status" value="2"/>
</dbReference>
<keyword evidence="6" id="KW-1185">Reference proteome</keyword>
<sequence>MAAYGRTVSALMRYVSGHGSSSVRKFLETNRNTRVVSVINSGLRTERHVCVRNPVPHNTWTTQHRTLSSEIPHKEDDYPPLPEYSLAPEQEKKDVFIVRVRGLPWSCGAEDLLKFFSECRIPKGVNGIHLMYHKNGKPTGQAFVELEDEEDLYKALEKHRQYLGPLYEVTDRDAESILKGTDEGRDGVVRIRGLPFSCREEDIIQFFSGLDIVKDAVTLVTDRRGRLSGDAFVQFATQEMADEALKRDKEVIGSRYIEVYPSRQSEIQVQHSKGRADASRARTQKTTSACLPTHYIHMRGIPYQATAGDVINFFHPIRVAKVSMEYGPDGKLSGEADAHFTSRQDAGEAMTRDRQYIRKIYEQT</sequence>
<organism evidence="5 6">
    <name type="scientific">Bagarius yarrelli</name>
    <name type="common">Goonch</name>
    <name type="synonym">Bagrus yarrelli</name>
    <dbReference type="NCBI Taxonomy" id="175774"/>
    <lineage>
        <taxon>Eukaryota</taxon>
        <taxon>Metazoa</taxon>
        <taxon>Chordata</taxon>
        <taxon>Craniata</taxon>
        <taxon>Vertebrata</taxon>
        <taxon>Euteleostomi</taxon>
        <taxon>Actinopterygii</taxon>
        <taxon>Neopterygii</taxon>
        <taxon>Teleostei</taxon>
        <taxon>Ostariophysi</taxon>
        <taxon>Siluriformes</taxon>
        <taxon>Sisoridae</taxon>
        <taxon>Sisorinae</taxon>
        <taxon>Bagarius</taxon>
    </lineage>
</organism>
<accession>A0A556U853</accession>
<evidence type="ECO:0000256" key="1">
    <source>
        <dbReference type="ARBA" id="ARBA00022737"/>
    </source>
</evidence>
<protein>
    <submittedName>
        <fullName evidence="5">G-rich sequence factor 1</fullName>
    </submittedName>
</protein>
<dbReference type="PANTHER" id="PTHR13976">
    <property type="entry name" value="HETEROGENEOUS NUCLEAR RIBONUCLEOPROTEIN-RELATED"/>
    <property type="match status" value="1"/>
</dbReference>
<dbReference type="Proteomes" id="UP000319801">
    <property type="component" value="Unassembled WGS sequence"/>
</dbReference>
<dbReference type="InterPro" id="IPR000504">
    <property type="entry name" value="RRM_dom"/>
</dbReference>
<feature type="domain" description="RRM" evidence="4">
    <location>
        <begin position="187"/>
        <end position="264"/>
    </location>
</feature>